<keyword evidence="1" id="KW-1133">Transmembrane helix</keyword>
<sequence>MKETCSIISLVEESDSLTGHVGPPSTACASALSWGTYMLAVLGVFTVVTMWVVVVIEGCRKIKLQYYGFKLASVASFPVSREVPSVDIMFVGDWKEEYTNDDIDHIRKEWVSFVLSLTLEVPRELKIPTRASKVTWVYPSTIVFTKVRPSSLWMLSRLFSLLEGYAKA</sequence>
<dbReference type="Proteomes" id="UP000436088">
    <property type="component" value="Unassembled WGS sequence"/>
</dbReference>
<dbReference type="AlphaFoldDB" id="A0A6A2Y8C8"/>
<keyword evidence="1" id="KW-0472">Membrane</keyword>
<reference evidence="2" key="1">
    <citation type="submission" date="2019-09" db="EMBL/GenBank/DDBJ databases">
        <title>Draft genome information of white flower Hibiscus syriacus.</title>
        <authorList>
            <person name="Kim Y.-M."/>
        </authorList>
    </citation>
    <scope>NUCLEOTIDE SEQUENCE [LARGE SCALE GENOMIC DNA]</scope>
    <source>
        <strain evidence="2">YM2019G1</strain>
    </source>
</reference>
<keyword evidence="1" id="KW-0812">Transmembrane</keyword>
<keyword evidence="3" id="KW-1185">Reference proteome</keyword>
<evidence type="ECO:0000256" key="1">
    <source>
        <dbReference type="SAM" id="Phobius"/>
    </source>
</evidence>
<organism evidence="2 3">
    <name type="scientific">Hibiscus syriacus</name>
    <name type="common">Rose of Sharon</name>
    <dbReference type="NCBI Taxonomy" id="106335"/>
    <lineage>
        <taxon>Eukaryota</taxon>
        <taxon>Viridiplantae</taxon>
        <taxon>Streptophyta</taxon>
        <taxon>Embryophyta</taxon>
        <taxon>Tracheophyta</taxon>
        <taxon>Spermatophyta</taxon>
        <taxon>Magnoliopsida</taxon>
        <taxon>eudicotyledons</taxon>
        <taxon>Gunneridae</taxon>
        <taxon>Pentapetalae</taxon>
        <taxon>rosids</taxon>
        <taxon>malvids</taxon>
        <taxon>Malvales</taxon>
        <taxon>Malvaceae</taxon>
        <taxon>Malvoideae</taxon>
        <taxon>Hibiscus</taxon>
    </lineage>
</organism>
<proteinExistence type="predicted"/>
<accession>A0A6A2Y8C8</accession>
<protein>
    <submittedName>
        <fullName evidence="2">Uncharacterized protein</fullName>
    </submittedName>
</protein>
<evidence type="ECO:0000313" key="3">
    <source>
        <dbReference type="Proteomes" id="UP000436088"/>
    </source>
</evidence>
<name>A0A6A2Y8C8_HIBSY</name>
<comment type="caution">
    <text evidence="2">The sequence shown here is derived from an EMBL/GenBank/DDBJ whole genome shotgun (WGS) entry which is preliminary data.</text>
</comment>
<gene>
    <name evidence="2" type="ORF">F3Y22_tig00112402pilonHSYRG00183</name>
</gene>
<dbReference type="EMBL" id="VEPZ02001572">
    <property type="protein sequence ID" value="KAE8667517.1"/>
    <property type="molecule type" value="Genomic_DNA"/>
</dbReference>
<feature type="transmembrane region" description="Helical" evidence="1">
    <location>
        <begin position="34"/>
        <end position="56"/>
    </location>
</feature>
<evidence type="ECO:0000313" key="2">
    <source>
        <dbReference type="EMBL" id="KAE8667517.1"/>
    </source>
</evidence>